<proteinExistence type="predicted"/>
<gene>
    <name evidence="1" type="ORF">MRB53_007730</name>
</gene>
<dbReference type="Proteomes" id="UP001234297">
    <property type="component" value="Chromosome 2"/>
</dbReference>
<accession>A0ACC2MJT8</accession>
<evidence type="ECO:0000313" key="2">
    <source>
        <dbReference type="Proteomes" id="UP001234297"/>
    </source>
</evidence>
<organism evidence="1 2">
    <name type="scientific">Persea americana</name>
    <name type="common">Avocado</name>
    <dbReference type="NCBI Taxonomy" id="3435"/>
    <lineage>
        <taxon>Eukaryota</taxon>
        <taxon>Viridiplantae</taxon>
        <taxon>Streptophyta</taxon>
        <taxon>Embryophyta</taxon>
        <taxon>Tracheophyta</taxon>
        <taxon>Spermatophyta</taxon>
        <taxon>Magnoliopsida</taxon>
        <taxon>Magnoliidae</taxon>
        <taxon>Laurales</taxon>
        <taxon>Lauraceae</taxon>
        <taxon>Persea</taxon>
    </lineage>
</organism>
<reference evidence="1 2" key="1">
    <citation type="journal article" date="2022" name="Hortic Res">
        <title>A haplotype resolved chromosomal level avocado genome allows analysis of novel avocado genes.</title>
        <authorList>
            <person name="Nath O."/>
            <person name="Fletcher S.J."/>
            <person name="Hayward A."/>
            <person name="Shaw L.M."/>
            <person name="Masouleh A.K."/>
            <person name="Furtado A."/>
            <person name="Henry R.J."/>
            <person name="Mitter N."/>
        </authorList>
    </citation>
    <scope>NUCLEOTIDE SEQUENCE [LARGE SCALE GENOMIC DNA]</scope>
    <source>
        <strain evidence="2">cv. Hass</strain>
    </source>
</reference>
<evidence type="ECO:0000313" key="1">
    <source>
        <dbReference type="EMBL" id="KAJ8645982.1"/>
    </source>
</evidence>
<sequence>MMALPSGFRFQPTDQELLVCYLRRKIHNLPLPCNVIKEIELRNHDPWEICRLGEKVESNCYFFNPTVKNNWNCGRPIRVANNGHWKPTARDKPIYDNRNKKVGTKKSLAFKNLRGKKTNWLMDEYMITKLDKWVLSCIYKKKRNQKKKRTSNSEVKRTDEDDQNLPTNIRKGDQETTCDADNDRNADEDSFEGQLLDLAKLVLH</sequence>
<keyword evidence="2" id="KW-1185">Reference proteome</keyword>
<dbReference type="EMBL" id="CM056810">
    <property type="protein sequence ID" value="KAJ8645982.1"/>
    <property type="molecule type" value="Genomic_DNA"/>
</dbReference>
<name>A0ACC2MJT8_PERAE</name>
<protein>
    <submittedName>
        <fullName evidence="1">Uncharacterized protein</fullName>
    </submittedName>
</protein>
<comment type="caution">
    <text evidence="1">The sequence shown here is derived from an EMBL/GenBank/DDBJ whole genome shotgun (WGS) entry which is preliminary data.</text>
</comment>